<dbReference type="GO" id="GO:0005886">
    <property type="term" value="C:plasma membrane"/>
    <property type="evidence" value="ECO:0007669"/>
    <property type="project" value="UniProtKB-SubCell"/>
</dbReference>
<keyword evidence="8" id="KW-1185">Reference proteome</keyword>
<dbReference type="Gene3D" id="1.20.1250.20">
    <property type="entry name" value="MFS general substrate transporter like domains"/>
    <property type="match status" value="2"/>
</dbReference>
<dbReference type="SUPFAM" id="SSF103473">
    <property type="entry name" value="MFS general substrate transporter"/>
    <property type="match status" value="1"/>
</dbReference>
<evidence type="ECO:0000313" key="8">
    <source>
        <dbReference type="Proteomes" id="UP000582646"/>
    </source>
</evidence>
<keyword evidence="3 5" id="KW-1133">Transmembrane helix</keyword>
<feature type="transmembrane region" description="Helical" evidence="5">
    <location>
        <begin position="134"/>
        <end position="155"/>
    </location>
</feature>
<dbReference type="InterPro" id="IPR020846">
    <property type="entry name" value="MFS_dom"/>
</dbReference>
<feature type="transmembrane region" description="Helical" evidence="5">
    <location>
        <begin position="167"/>
        <end position="187"/>
    </location>
</feature>
<dbReference type="AlphaFoldDB" id="A0A846X5X4"/>
<dbReference type="PANTHER" id="PTHR23528:SF1">
    <property type="entry name" value="MAJOR FACILITATOR SUPERFAMILY (MFS) PROFILE DOMAIN-CONTAINING PROTEIN"/>
    <property type="match status" value="1"/>
</dbReference>
<evidence type="ECO:0000259" key="6">
    <source>
        <dbReference type="PROSITE" id="PS50850"/>
    </source>
</evidence>
<dbReference type="Proteomes" id="UP000582646">
    <property type="component" value="Unassembled WGS sequence"/>
</dbReference>
<dbReference type="Pfam" id="PF07690">
    <property type="entry name" value="MFS_1"/>
    <property type="match status" value="2"/>
</dbReference>
<dbReference type="PROSITE" id="PS50850">
    <property type="entry name" value="MFS"/>
    <property type="match status" value="1"/>
</dbReference>
<sequence length="437" mass="46330">MAQPIGSPEPPAQAPAESVHESAQSDLELKFRRRDLLFLLPAMLAMYGLYQGIQQVLLPGHVESIDSAAKVDNLAILSVVSSVAATIALPLGGALSDRTRSRFGRRAPWLAVTAVMCAGLAVAMGLMTTLLGLAIVYGALWFAMNWYQGVVYAVIPDRIPERLRGTASSLVGLALPLGTLVFVNVVSRTTRELGYAILGIAVVVGTVLLLVGAPDRAVTGTGTAAAPKAERRAWSARLVAPFASFRNRDFTLVFLSRIMFFFGLFAVSTYLYYIFTDYIGMENVPMDTPEKAVGLAASVITVSQVITVAVVGWVVDRYDRRKLAVGLSSLGLAVGFAIPLIWPTWGGMLAYAAVYGAASGVYFAVDLALMSLVLPSTGDEGRDLGLLAIATSVPSAFAPVVSAQLLRLFHSYASLFVFGIVAAVAGAALVLAVRKVR</sequence>
<feature type="transmembrane region" description="Helical" evidence="5">
    <location>
        <begin position="36"/>
        <end position="53"/>
    </location>
</feature>
<evidence type="ECO:0000256" key="4">
    <source>
        <dbReference type="ARBA" id="ARBA00023136"/>
    </source>
</evidence>
<dbReference type="PANTHER" id="PTHR23528">
    <property type="match status" value="1"/>
</dbReference>
<dbReference type="InterPro" id="IPR011701">
    <property type="entry name" value="MFS"/>
</dbReference>
<dbReference type="GO" id="GO:0022857">
    <property type="term" value="F:transmembrane transporter activity"/>
    <property type="evidence" value="ECO:0007669"/>
    <property type="project" value="InterPro"/>
</dbReference>
<evidence type="ECO:0000313" key="7">
    <source>
        <dbReference type="EMBL" id="NKY19592.1"/>
    </source>
</evidence>
<feature type="domain" description="Major facilitator superfamily (MFS) profile" evidence="6">
    <location>
        <begin position="36"/>
        <end position="437"/>
    </location>
</feature>
<organism evidence="7 8">
    <name type="scientific">Tsukamurella spumae</name>
    <dbReference type="NCBI Taxonomy" id="44753"/>
    <lineage>
        <taxon>Bacteria</taxon>
        <taxon>Bacillati</taxon>
        <taxon>Actinomycetota</taxon>
        <taxon>Actinomycetes</taxon>
        <taxon>Mycobacteriales</taxon>
        <taxon>Tsukamurellaceae</taxon>
        <taxon>Tsukamurella</taxon>
    </lineage>
</organism>
<keyword evidence="4 5" id="KW-0472">Membrane</keyword>
<evidence type="ECO:0000256" key="3">
    <source>
        <dbReference type="ARBA" id="ARBA00022989"/>
    </source>
</evidence>
<feature type="transmembrane region" description="Helical" evidence="5">
    <location>
        <begin position="73"/>
        <end position="95"/>
    </location>
</feature>
<protein>
    <submittedName>
        <fullName evidence="7">SLC45 family MFS transporter</fullName>
    </submittedName>
</protein>
<evidence type="ECO:0000256" key="2">
    <source>
        <dbReference type="ARBA" id="ARBA00022692"/>
    </source>
</evidence>
<evidence type="ECO:0000256" key="1">
    <source>
        <dbReference type="ARBA" id="ARBA00004651"/>
    </source>
</evidence>
<feature type="transmembrane region" description="Helical" evidence="5">
    <location>
        <begin position="295"/>
        <end position="316"/>
    </location>
</feature>
<feature type="transmembrane region" description="Helical" evidence="5">
    <location>
        <begin position="254"/>
        <end position="275"/>
    </location>
</feature>
<feature type="transmembrane region" description="Helical" evidence="5">
    <location>
        <begin position="107"/>
        <end position="128"/>
    </location>
</feature>
<name>A0A846X5X4_9ACTN</name>
<feature type="transmembrane region" description="Helical" evidence="5">
    <location>
        <begin position="348"/>
        <end position="374"/>
    </location>
</feature>
<feature type="transmembrane region" description="Helical" evidence="5">
    <location>
        <begin position="412"/>
        <end position="433"/>
    </location>
</feature>
<feature type="transmembrane region" description="Helical" evidence="5">
    <location>
        <begin position="386"/>
        <end position="406"/>
    </location>
</feature>
<feature type="transmembrane region" description="Helical" evidence="5">
    <location>
        <begin position="323"/>
        <end position="342"/>
    </location>
</feature>
<dbReference type="RefSeq" id="WP_168546584.1">
    <property type="nucleotide sequence ID" value="NZ_BAAAKS010000050.1"/>
</dbReference>
<comment type="subcellular location">
    <subcellularLocation>
        <location evidence="1">Cell membrane</location>
        <topology evidence="1">Multi-pass membrane protein</topology>
    </subcellularLocation>
</comment>
<keyword evidence="2 5" id="KW-0812">Transmembrane</keyword>
<dbReference type="InterPro" id="IPR036259">
    <property type="entry name" value="MFS_trans_sf"/>
</dbReference>
<proteinExistence type="predicted"/>
<reference evidence="7 8" key="1">
    <citation type="submission" date="2020-04" db="EMBL/GenBank/DDBJ databases">
        <title>MicrobeNet Type strains.</title>
        <authorList>
            <person name="Nicholson A.C."/>
        </authorList>
    </citation>
    <scope>NUCLEOTIDE SEQUENCE [LARGE SCALE GENOMIC DNA]</scope>
    <source>
        <strain evidence="7 8">DSM 44113</strain>
    </source>
</reference>
<comment type="caution">
    <text evidence="7">The sequence shown here is derived from an EMBL/GenBank/DDBJ whole genome shotgun (WGS) entry which is preliminary data.</text>
</comment>
<evidence type="ECO:0000256" key="5">
    <source>
        <dbReference type="SAM" id="Phobius"/>
    </source>
</evidence>
<dbReference type="EMBL" id="JAAXOQ010000019">
    <property type="protein sequence ID" value="NKY19592.1"/>
    <property type="molecule type" value="Genomic_DNA"/>
</dbReference>
<feature type="transmembrane region" description="Helical" evidence="5">
    <location>
        <begin position="193"/>
        <end position="211"/>
    </location>
</feature>
<gene>
    <name evidence="7" type="ORF">HF999_14590</name>
</gene>
<accession>A0A846X5X4</accession>